<sequence>MALDQIWKQQLTLVTYGNEFLTQDLSFSRWLNHSIFNQHHLTFRDLISQHLLAQHFQIWLEGLKKQGVRRISLHSSHLLEDENNPNANVELVPLAHVIISHHAQGKTAWMIGKELAEWYTADNDYEAPEAQQSPLRHEVFWRYELNSKLAKRIDADLVQPNWDDIHTYTEQELFEHHLAQGFTEPAYTGLPYYGTTPTIQSHAENPSHLALIPTDYSSDYAHQTLYRLDALSDFIQTKIQHPYNDDGQVLNPEQQLNLRHFAQKIDEISAKFIVKVANHYKTAQLTPKVAPDPFAGMNTEDRAVKVSKAERPQSHHKTGASSVIKLILITIVICLIGYYFGL</sequence>
<accession>A0A7T7WIG5</accession>
<organism evidence="2 3">
    <name type="scientific">Acinetobacter variabilis</name>
    <dbReference type="NCBI Taxonomy" id="70346"/>
    <lineage>
        <taxon>Bacteria</taxon>
        <taxon>Pseudomonadati</taxon>
        <taxon>Pseudomonadota</taxon>
        <taxon>Gammaproteobacteria</taxon>
        <taxon>Moraxellales</taxon>
        <taxon>Moraxellaceae</taxon>
        <taxon>Acinetobacter</taxon>
    </lineage>
</organism>
<keyword evidence="1" id="KW-1133">Transmembrane helix</keyword>
<dbReference type="EMBL" id="CP060811">
    <property type="protein sequence ID" value="QQN87622.1"/>
    <property type="molecule type" value="Genomic_DNA"/>
</dbReference>
<feature type="transmembrane region" description="Helical" evidence="1">
    <location>
        <begin position="323"/>
        <end position="341"/>
    </location>
</feature>
<dbReference type="Proteomes" id="UP000596079">
    <property type="component" value="Chromosome"/>
</dbReference>
<gene>
    <name evidence="2" type="ORF">IAQ69_12325</name>
</gene>
<dbReference type="AlphaFoldDB" id="A0A7T7WIG5"/>
<name>A0A7T7WIG5_9GAMM</name>
<proteinExistence type="predicted"/>
<evidence type="ECO:0000313" key="3">
    <source>
        <dbReference type="Proteomes" id="UP000596079"/>
    </source>
</evidence>
<reference evidence="2 3" key="1">
    <citation type="submission" date="2020-08" db="EMBL/GenBank/DDBJ databases">
        <title>Emergence of ISAba1-mediated novel tet(X) in Acinetobacter variabilis from a chicken farm.</title>
        <authorList>
            <person name="Peng K."/>
            <person name="Li R."/>
        </authorList>
    </citation>
    <scope>NUCLEOTIDE SEQUENCE [LARGE SCALE GENOMIC DNA]</scope>
    <source>
        <strain evidence="2 3">XM9F202-2</strain>
    </source>
</reference>
<keyword evidence="1" id="KW-0472">Membrane</keyword>
<protein>
    <submittedName>
        <fullName evidence="2">Uncharacterized protein</fullName>
    </submittedName>
</protein>
<dbReference type="RefSeq" id="WP_159123053.1">
    <property type="nucleotide sequence ID" value="NZ_CP060811.1"/>
</dbReference>
<evidence type="ECO:0000256" key="1">
    <source>
        <dbReference type="SAM" id="Phobius"/>
    </source>
</evidence>
<keyword evidence="1" id="KW-0812">Transmembrane</keyword>
<evidence type="ECO:0000313" key="2">
    <source>
        <dbReference type="EMBL" id="QQN87622.1"/>
    </source>
</evidence>